<dbReference type="EMBL" id="CP021324">
    <property type="protein sequence ID" value="ARS64842.1"/>
    <property type="molecule type" value="Genomic_DNA"/>
</dbReference>
<dbReference type="KEGG" id="nct:NMSP_1227"/>
<accession>A0A2Z2HLH6</accession>
<dbReference type="Pfam" id="PF22665">
    <property type="entry name" value="WHD_DUF6293"/>
    <property type="match status" value="1"/>
</dbReference>
<dbReference type="Pfam" id="PF19810">
    <property type="entry name" value="HFX_2341_N"/>
    <property type="match status" value="1"/>
</dbReference>
<gene>
    <name evidence="3" type="ORF">NMSP_1227</name>
</gene>
<dbReference type="InterPro" id="IPR046260">
    <property type="entry name" value="HFX_2341-like_N"/>
</dbReference>
<dbReference type="GeneID" id="32901677"/>
<proteinExistence type="predicted"/>
<feature type="domain" description="HFX-2341-like N-terminal" evidence="1">
    <location>
        <begin position="14"/>
        <end position="137"/>
    </location>
</feature>
<keyword evidence="4" id="KW-1185">Reference proteome</keyword>
<dbReference type="Proteomes" id="UP000249949">
    <property type="component" value="Chromosome"/>
</dbReference>
<evidence type="ECO:0000259" key="2">
    <source>
        <dbReference type="Pfam" id="PF22665"/>
    </source>
</evidence>
<sequence length="254" mass="29560">MDTVHTMESMLNLRVHIAPVGFEIDRVVVPAAKMKADLVYLVVDRNIATDKSTKFQSEIIKKLKRKKIDSKVVYANRLQLFDIIRVVKEIILDHRDDEFYVNVASGSKIHAIACMMACMVFDDRKNIHPFYPQAKEYPAYKDNEQQTYGVEEIYGLPTYQLLTPNKDLIEILKIIKENEGRIQKKVLAEIAEDRKILNINAREENHSQARFASLDKKLIQPLMHTWNFVEEEKIGKNRWISFTDDGKNASEFLF</sequence>
<protein>
    <recommendedName>
        <fullName evidence="5">CRISPR-associated protein</fullName>
    </recommendedName>
</protein>
<organism evidence="3 4">
    <name type="scientific">Candidatus Nitrosomarinus catalinensis</name>
    <dbReference type="NCBI Taxonomy" id="1898749"/>
    <lineage>
        <taxon>Archaea</taxon>
        <taxon>Nitrososphaerota</taxon>
        <taxon>Nitrososphaeria</taxon>
        <taxon>Nitrosopumilales</taxon>
        <taxon>Nitrosopumilaceae</taxon>
        <taxon>Candidatus Nitrosomarinus</taxon>
    </lineage>
</organism>
<evidence type="ECO:0000313" key="4">
    <source>
        <dbReference type="Proteomes" id="UP000249949"/>
    </source>
</evidence>
<name>A0A2Z2HLH6_9ARCH</name>
<dbReference type="OrthoDB" id="142096at2157"/>
<reference evidence="3 4" key="1">
    <citation type="journal article" date="2017" name="Environ. Microbiol.">
        <title>Genome and epigenome of a novel marine Thaumarchaeota strain suggest viral infection, phosphorothioation DNA modification and multiple restriction systems.</title>
        <authorList>
            <person name="Ahlgren N.A."/>
            <person name="Chen Y."/>
            <person name="Needham D.M."/>
            <person name="Parada A.E."/>
            <person name="Sachdeva R."/>
            <person name="Trinh V."/>
            <person name="Chen T."/>
            <person name="Fuhrman J.A."/>
        </authorList>
    </citation>
    <scope>NUCLEOTIDE SEQUENCE [LARGE SCALE GENOMIC DNA]</scope>
    <source>
        <strain evidence="3 4">SPOT01</strain>
    </source>
</reference>
<evidence type="ECO:0000259" key="1">
    <source>
        <dbReference type="Pfam" id="PF19810"/>
    </source>
</evidence>
<dbReference type="AlphaFoldDB" id="A0A2Z2HLH6"/>
<dbReference type="InterPro" id="IPR054162">
    <property type="entry name" value="DUF6293_C"/>
</dbReference>
<feature type="domain" description="DUF6293" evidence="2">
    <location>
        <begin position="156"/>
        <end position="252"/>
    </location>
</feature>
<evidence type="ECO:0000313" key="3">
    <source>
        <dbReference type="EMBL" id="ARS64842.1"/>
    </source>
</evidence>
<evidence type="ECO:0008006" key="5">
    <source>
        <dbReference type="Google" id="ProtNLM"/>
    </source>
</evidence>
<dbReference type="RefSeq" id="WP_086907888.1">
    <property type="nucleotide sequence ID" value="NZ_CP021324.1"/>
</dbReference>